<dbReference type="Proteomes" id="UP001652640">
    <property type="component" value="Unplaced"/>
</dbReference>
<dbReference type="RefSeq" id="XP_070319294.1">
    <property type="nucleotide sequence ID" value="XM_070463193.1"/>
</dbReference>
<evidence type="ECO:0000313" key="7">
    <source>
        <dbReference type="RefSeq" id="XP_070319295.1"/>
    </source>
</evidence>
<dbReference type="Gene3D" id="1.20.870.10">
    <property type="entry name" value="Son of sevenless (SoS) protein Chain: S domain 1"/>
    <property type="match status" value="1"/>
</dbReference>
<dbReference type="RefSeq" id="XP_070319295.1">
    <property type="nucleotide sequence ID" value="XM_070463194.1"/>
</dbReference>
<dbReference type="SUPFAM" id="SSF48366">
    <property type="entry name" value="Ras GEF"/>
    <property type="match status" value="1"/>
</dbReference>
<dbReference type="PANTHER" id="PTHR46793">
    <property type="entry name" value="1700018F24RIK PROTEIN-RELATED-RELATED"/>
    <property type="match status" value="1"/>
</dbReference>
<dbReference type="PANTHER" id="PTHR46793:SF3">
    <property type="entry name" value="RIKEN CDNA 4930596D02 GENE"/>
    <property type="match status" value="1"/>
</dbReference>
<gene>
    <name evidence="5 6 7" type="primary">LOC139033713</name>
</gene>
<proteinExistence type="predicted"/>
<keyword evidence="4" id="KW-1185">Reference proteome</keyword>
<dbReference type="PROSITE" id="PS50212">
    <property type="entry name" value="RASGEF_NTER"/>
    <property type="match status" value="1"/>
</dbReference>
<name>A0ABM4HUP8_ODOVR</name>
<evidence type="ECO:0000259" key="3">
    <source>
        <dbReference type="PROSITE" id="PS50212"/>
    </source>
</evidence>
<dbReference type="GeneID" id="139033713"/>
<feature type="region of interest" description="Disordered" evidence="2">
    <location>
        <begin position="1"/>
        <end position="40"/>
    </location>
</feature>
<dbReference type="InterPro" id="IPR023578">
    <property type="entry name" value="Ras_GEF_dom_sf"/>
</dbReference>
<dbReference type="Pfam" id="PF00618">
    <property type="entry name" value="RasGEF_N"/>
    <property type="match status" value="1"/>
</dbReference>
<dbReference type="InterPro" id="IPR000651">
    <property type="entry name" value="Ras-like_Gua-exchang_fac_N"/>
</dbReference>
<evidence type="ECO:0000313" key="6">
    <source>
        <dbReference type="RefSeq" id="XP_070319294.1"/>
    </source>
</evidence>
<sequence length="119" mass="13158">MGLQTGAGPRSPLLHVPARGAGAPHQRQSPGRAHGESVSVRDRNETCRLWSVRRLRLVTLVGNLVPAFLGRDPSYFPTFLGTYRAFGTPQQVLDLLLTRYGCILAYYDEDGGPQHQLKM</sequence>
<evidence type="ECO:0000313" key="5">
    <source>
        <dbReference type="RefSeq" id="XP_070319292.1"/>
    </source>
</evidence>
<reference evidence="5 6" key="1">
    <citation type="submission" date="2025-05" db="UniProtKB">
        <authorList>
            <consortium name="RefSeq"/>
        </authorList>
    </citation>
    <scope>IDENTIFICATION</scope>
    <source>
        <tissue evidence="5 6">Tongue muscle</tissue>
    </source>
</reference>
<dbReference type="RefSeq" id="XP_070319292.1">
    <property type="nucleotide sequence ID" value="XM_070463191.1"/>
</dbReference>
<keyword evidence="1" id="KW-0344">Guanine-nucleotide releasing factor</keyword>
<evidence type="ECO:0000256" key="2">
    <source>
        <dbReference type="SAM" id="MobiDB-lite"/>
    </source>
</evidence>
<protein>
    <submittedName>
        <fullName evidence="5 6">Ral guanine nucleotide dissociation stimulator-like</fullName>
    </submittedName>
</protein>
<accession>A0ABM4HUP8</accession>
<dbReference type="CDD" id="cd06224">
    <property type="entry name" value="REM"/>
    <property type="match status" value="1"/>
</dbReference>
<evidence type="ECO:0000256" key="1">
    <source>
        <dbReference type="PROSITE-ProRule" id="PRU00135"/>
    </source>
</evidence>
<feature type="domain" description="N-terminal Ras-GEF" evidence="3">
    <location>
        <begin position="48"/>
        <end position="119"/>
    </location>
</feature>
<evidence type="ECO:0000313" key="4">
    <source>
        <dbReference type="Proteomes" id="UP001652640"/>
    </source>
</evidence>
<organism evidence="4 6">
    <name type="scientific">Odocoileus virginianus</name>
    <name type="common">White-tailed deer</name>
    <dbReference type="NCBI Taxonomy" id="9874"/>
    <lineage>
        <taxon>Eukaryota</taxon>
        <taxon>Metazoa</taxon>
        <taxon>Chordata</taxon>
        <taxon>Craniata</taxon>
        <taxon>Vertebrata</taxon>
        <taxon>Euteleostomi</taxon>
        <taxon>Mammalia</taxon>
        <taxon>Eutheria</taxon>
        <taxon>Laurasiatheria</taxon>
        <taxon>Artiodactyla</taxon>
        <taxon>Ruminantia</taxon>
        <taxon>Pecora</taxon>
        <taxon>Cervidae</taxon>
        <taxon>Odocoileinae</taxon>
        <taxon>Odocoileus</taxon>
    </lineage>
</organism>